<dbReference type="EMBL" id="JAEKJA010000020">
    <property type="protein sequence ID" value="MBJ3777800.1"/>
    <property type="molecule type" value="Genomic_DNA"/>
</dbReference>
<feature type="binding site" evidence="10">
    <location>
        <begin position="194"/>
        <end position="195"/>
    </location>
    <ligand>
        <name>substrate</name>
    </ligand>
</feature>
<dbReference type="GO" id="GO:0036220">
    <property type="term" value="F:ITP diphosphatase activity"/>
    <property type="evidence" value="ECO:0007669"/>
    <property type="project" value="UniProtKB-UniRule"/>
</dbReference>
<feature type="active site" description="Proton acceptor" evidence="10">
    <location>
        <position position="75"/>
    </location>
</feature>
<feature type="binding site" evidence="10">
    <location>
        <begin position="161"/>
        <end position="164"/>
    </location>
    <ligand>
        <name>substrate</name>
    </ligand>
</feature>
<dbReference type="GO" id="GO:0000166">
    <property type="term" value="F:nucleotide binding"/>
    <property type="evidence" value="ECO:0007669"/>
    <property type="project" value="UniProtKB-KW"/>
</dbReference>
<evidence type="ECO:0000256" key="1">
    <source>
        <dbReference type="ARBA" id="ARBA00008023"/>
    </source>
</evidence>
<dbReference type="GO" id="GO:0035870">
    <property type="term" value="F:dITP diphosphatase activity"/>
    <property type="evidence" value="ECO:0007669"/>
    <property type="project" value="UniProtKB-UniRule"/>
</dbReference>
<keyword evidence="13" id="KW-1185">Reference proteome</keyword>
<evidence type="ECO:0000256" key="4">
    <source>
        <dbReference type="ARBA" id="ARBA00022741"/>
    </source>
</evidence>
<comment type="catalytic activity">
    <reaction evidence="10">
        <text>ITP + H2O = IMP + diphosphate + H(+)</text>
        <dbReference type="Rhea" id="RHEA:29399"/>
        <dbReference type="ChEBI" id="CHEBI:15377"/>
        <dbReference type="ChEBI" id="CHEBI:15378"/>
        <dbReference type="ChEBI" id="CHEBI:33019"/>
        <dbReference type="ChEBI" id="CHEBI:58053"/>
        <dbReference type="ChEBI" id="CHEBI:61402"/>
        <dbReference type="EC" id="3.6.1.66"/>
    </reaction>
</comment>
<feature type="binding site" evidence="10">
    <location>
        <begin position="14"/>
        <end position="19"/>
    </location>
    <ligand>
        <name>substrate</name>
    </ligand>
</feature>
<organism evidence="12 13">
    <name type="scientific">Acuticoccus mangrovi</name>
    <dbReference type="NCBI Taxonomy" id="2796142"/>
    <lineage>
        <taxon>Bacteria</taxon>
        <taxon>Pseudomonadati</taxon>
        <taxon>Pseudomonadota</taxon>
        <taxon>Alphaproteobacteria</taxon>
        <taxon>Hyphomicrobiales</taxon>
        <taxon>Amorphaceae</taxon>
        <taxon>Acuticoccus</taxon>
    </lineage>
</organism>
<comment type="catalytic activity">
    <reaction evidence="9 10">
        <text>XTP + H2O = XMP + diphosphate + H(+)</text>
        <dbReference type="Rhea" id="RHEA:28610"/>
        <dbReference type="ChEBI" id="CHEBI:15377"/>
        <dbReference type="ChEBI" id="CHEBI:15378"/>
        <dbReference type="ChEBI" id="CHEBI:33019"/>
        <dbReference type="ChEBI" id="CHEBI:57464"/>
        <dbReference type="ChEBI" id="CHEBI:61314"/>
        <dbReference type="EC" id="3.6.1.66"/>
    </reaction>
</comment>
<dbReference type="Gene3D" id="3.90.950.10">
    <property type="match status" value="1"/>
</dbReference>
<evidence type="ECO:0000313" key="13">
    <source>
        <dbReference type="Proteomes" id="UP000609531"/>
    </source>
</evidence>
<sequence length="207" mass="21200">MSRLEIGDRLVLATHNAGKLAEFATLLAPLGIAVEGAGALGLPEPEETETTFVGNAALKAEAAMRATGRPALADDSGLVVDALGGDPGVYSARWAGPEKDFTAAIGRVTDLLAEKGATSPAARSAAFVAVLALARPGEPTQFFEGRVDGHIADGPRGPGGFGYDPVFIPAQGDGRTFGEMSAEEKHGGDAPLSHRARAVARFLAALR</sequence>
<evidence type="ECO:0000256" key="10">
    <source>
        <dbReference type="HAMAP-Rule" id="MF_01405"/>
    </source>
</evidence>
<evidence type="ECO:0000256" key="6">
    <source>
        <dbReference type="ARBA" id="ARBA00022842"/>
    </source>
</evidence>
<keyword evidence="5 10" id="KW-0378">Hydrolase</keyword>
<protein>
    <recommendedName>
        <fullName evidence="10">dITP/XTP pyrophosphatase</fullName>
        <ecNumber evidence="10">3.6.1.66</ecNumber>
    </recommendedName>
    <alternativeName>
        <fullName evidence="10">Non-canonical purine NTP pyrophosphatase</fullName>
    </alternativeName>
    <alternativeName>
        <fullName evidence="10">Non-standard purine NTP pyrophosphatase</fullName>
    </alternativeName>
    <alternativeName>
        <fullName evidence="10">Nucleoside-triphosphate diphosphatase</fullName>
    </alternativeName>
    <alternativeName>
        <fullName evidence="10">Nucleoside-triphosphate pyrophosphatase</fullName>
        <shortName evidence="10">NTPase</shortName>
    </alternativeName>
</protein>
<dbReference type="Pfam" id="PF01725">
    <property type="entry name" value="Ham1p_like"/>
    <property type="match status" value="1"/>
</dbReference>
<dbReference type="CDD" id="cd00515">
    <property type="entry name" value="HAM1"/>
    <property type="match status" value="1"/>
</dbReference>
<dbReference type="RefSeq" id="WP_198883696.1">
    <property type="nucleotide sequence ID" value="NZ_JAEKJA010000020.1"/>
</dbReference>
<dbReference type="PANTHER" id="PTHR11067:SF9">
    <property type="entry name" value="INOSINE TRIPHOSPHATE PYROPHOSPHATASE"/>
    <property type="match status" value="1"/>
</dbReference>
<comment type="subunit">
    <text evidence="2 10">Homodimer.</text>
</comment>
<comment type="caution">
    <text evidence="12">The sequence shown here is derived from an EMBL/GenBank/DDBJ whole genome shotgun (WGS) entry which is preliminary data.</text>
</comment>
<feature type="binding site" evidence="10">
    <location>
        <position position="185"/>
    </location>
    <ligand>
        <name>substrate</name>
    </ligand>
</feature>
<evidence type="ECO:0000256" key="11">
    <source>
        <dbReference type="RuleBase" id="RU003781"/>
    </source>
</evidence>
<comment type="function">
    <text evidence="10">Pyrophosphatase that catalyzes the hydrolysis of nucleoside triphosphates to their monophosphate derivatives, with a high preference for the non-canonical purine nucleotides XTP (xanthosine triphosphate), dITP (deoxyinosine triphosphate) and ITP. Seems to function as a house-cleaning enzyme that removes non-canonical purine nucleotides from the nucleotide pool, thus preventing their incorporation into DNA/RNA and avoiding chromosomal lesions.</text>
</comment>
<comment type="similarity">
    <text evidence="1 10 11">Belongs to the HAM1 NTPase family.</text>
</comment>
<gene>
    <name evidence="12" type="primary">rdgB</name>
    <name evidence="12" type="ORF">JCR33_18985</name>
</gene>
<evidence type="ECO:0000256" key="3">
    <source>
        <dbReference type="ARBA" id="ARBA00022723"/>
    </source>
</evidence>
<keyword evidence="6 10" id="KW-0460">Magnesium</keyword>
<evidence type="ECO:0000256" key="9">
    <source>
        <dbReference type="ARBA" id="ARBA00052017"/>
    </source>
</evidence>
<dbReference type="EC" id="3.6.1.66" evidence="10"/>
<dbReference type="InterPro" id="IPR002637">
    <property type="entry name" value="RdgB/HAM1"/>
</dbReference>
<dbReference type="GO" id="GO:0036222">
    <property type="term" value="F:XTP diphosphatase activity"/>
    <property type="evidence" value="ECO:0007669"/>
    <property type="project" value="UniProtKB-UniRule"/>
</dbReference>
<comment type="cofactor">
    <cofactor evidence="10">
        <name>Mg(2+)</name>
        <dbReference type="ChEBI" id="CHEBI:18420"/>
    </cofactor>
    <text evidence="10">Binds 1 Mg(2+) ion per subunit.</text>
</comment>
<dbReference type="AlphaFoldDB" id="A0A934ISC2"/>
<dbReference type="SUPFAM" id="SSF52972">
    <property type="entry name" value="ITPase-like"/>
    <property type="match status" value="1"/>
</dbReference>
<keyword evidence="4 10" id="KW-0547">Nucleotide-binding</keyword>
<evidence type="ECO:0000256" key="5">
    <source>
        <dbReference type="ARBA" id="ARBA00022801"/>
    </source>
</evidence>
<dbReference type="GO" id="GO:0005829">
    <property type="term" value="C:cytosol"/>
    <property type="evidence" value="ECO:0007669"/>
    <property type="project" value="TreeGrafter"/>
</dbReference>
<evidence type="ECO:0000256" key="8">
    <source>
        <dbReference type="ARBA" id="ARBA00051875"/>
    </source>
</evidence>
<dbReference type="GO" id="GO:0017111">
    <property type="term" value="F:ribonucleoside triphosphate phosphatase activity"/>
    <property type="evidence" value="ECO:0007669"/>
    <property type="project" value="InterPro"/>
</dbReference>
<evidence type="ECO:0000256" key="7">
    <source>
        <dbReference type="ARBA" id="ARBA00023080"/>
    </source>
</evidence>
<keyword evidence="7 10" id="KW-0546">Nucleotide metabolism</keyword>
<feature type="binding site" evidence="10">
    <location>
        <position position="75"/>
    </location>
    <ligand>
        <name>Mg(2+)</name>
        <dbReference type="ChEBI" id="CHEBI:18420"/>
    </ligand>
</feature>
<reference evidence="12" key="1">
    <citation type="submission" date="2020-12" db="EMBL/GenBank/DDBJ databases">
        <title>Bacterial taxonomy.</title>
        <authorList>
            <person name="Pan X."/>
        </authorList>
    </citation>
    <scope>NUCLEOTIDE SEQUENCE</scope>
    <source>
        <strain evidence="12">B2012</strain>
    </source>
</reference>
<dbReference type="InterPro" id="IPR020922">
    <property type="entry name" value="dITP/XTP_pyrophosphatase"/>
</dbReference>
<comment type="catalytic activity">
    <reaction evidence="8 10">
        <text>dITP + H2O = dIMP + diphosphate + H(+)</text>
        <dbReference type="Rhea" id="RHEA:28342"/>
        <dbReference type="ChEBI" id="CHEBI:15377"/>
        <dbReference type="ChEBI" id="CHEBI:15378"/>
        <dbReference type="ChEBI" id="CHEBI:33019"/>
        <dbReference type="ChEBI" id="CHEBI:61194"/>
        <dbReference type="ChEBI" id="CHEBI:61382"/>
        <dbReference type="EC" id="3.6.1.66"/>
    </reaction>
</comment>
<accession>A0A934ISC2</accession>
<evidence type="ECO:0000256" key="2">
    <source>
        <dbReference type="ARBA" id="ARBA00011738"/>
    </source>
</evidence>
<feature type="binding site" evidence="10">
    <location>
        <position position="76"/>
    </location>
    <ligand>
        <name>substrate</name>
    </ligand>
</feature>
<dbReference type="FunFam" id="3.90.950.10:FF:000001">
    <property type="entry name" value="dITP/XTP pyrophosphatase"/>
    <property type="match status" value="1"/>
</dbReference>
<dbReference type="InterPro" id="IPR029001">
    <property type="entry name" value="ITPase-like_fam"/>
</dbReference>
<dbReference type="HAMAP" id="MF_01405">
    <property type="entry name" value="Non_canon_purine_NTPase"/>
    <property type="match status" value="1"/>
</dbReference>
<dbReference type="GO" id="GO:0009146">
    <property type="term" value="P:purine nucleoside triphosphate catabolic process"/>
    <property type="evidence" value="ECO:0007669"/>
    <property type="project" value="UniProtKB-UniRule"/>
</dbReference>
<feature type="binding site" evidence="10">
    <location>
        <position position="46"/>
    </location>
    <ligand>
        <name>Mg(2+)</name>
        <dbReference type="ChEBI" id="CHEBI:18420"/>
    </ligand>
</feature>
<dbReference type="Proteomes" id="UP000609531">
    <property type="component" value="Unassembled WGS sequence"/>
</dbReference>
<name>A0A934ISC2_9HYPH</name>
<evidence type="ECO:0000313" key="12">
    <source>
        <dbReference type="EMBL" id="MBJ3777800.1"/>
    </source>
</evidence>
<dbReference type="PANTHER" id="PTHR11067">
    <property type="entry name" value="INOSINE TRIPHOSPHATE PYROPHOSPHATASE/HAM1 PROTEIN"/>
    <property type="match status" value="1"/>
</dbReference>
<dbReference type="NCBIfam" id="TIGR00042">
    <property type="entry name" value="RdgB/HAM1 family non-canonical purine NTP pyrophosphatase"/>
    <property type="match status" value="1"/>
</dbReference>
<dbReference type="GO" id="GO:0009117">
    <property type="term" value="P:nucleotide metabolic process"/>
    <property type="evidence" value="ECO:0007669"/>
    <property type="project" value="UniProtKB-KW"/>
</dbReference>
<dbReference type="GO" id="GO:0046872">
    <property type="term" value="F:metal ion binding"/>
    <property type="evidence" value="ECO:0007669"/>
    <property type="project" value="UniProtKB-KW"/>
</dbReference>
<proteinExistence type="inferred from homology"/>
<keyword evidence="3 10" id="KW-0479">Metal-binding</keyword>